<proteinExistence type="predicted"/>
<reference evidence="1 2" key="1">
    <citation type="submission" date="2024-03" db="EMBL/GenBank/DDBJ databases">
        <title>Mouse gut bacterial collection (mGBC) of GemPharmatech.</title>
        <authorList>
            <person name="He Y."/>
            <person name="Dong L."/>
            <person name="Wu D."/>
            <person name="Gao X."/>
            <person name="Lin Z."/>
        </authorList>
    </citation>
    <scope>NUCLEOTIDE SEQUENCE [LARGE SCALE GENOMIC DNA]</scope>
    <source>
        <strain evidence="1 2">54-13</strain>
    </source>
</reference>
<keyword evidence="2" id="KW-1185">Reference proteome</keyword>
<gene>
    <name evidence="1" type="ORF">AAK873_12755</name>
</gene>
<evidence type="ECO:0000313" key="2">
    <source>
        <dbReference type="Proteomes" id="UP001565200"/>
    </source>
</evidence>
<organism evidence="1 2">
    <name type="scientific">Heminiphilus faecis</name>
    <dbReference type="NCBI Taxonomy" id="2601703"/>
    <lineage>
        <taxon>Bacteria</taxon>
        <taxon>Pseudomonadati</taxon>
        <taxon>Bacteroidota</taxon>
        <taxon>Bacteroidia</taxon>
        <taxon>Bacteroidales</taxon>
        <taxon>Muribaculaceae</taxon>
        <taxon>Heminiphilus</taxon>
    </lineage>
</organism>
<dbReference type="Proteomes" id="UP001565200">
    <property type="component" value="Unassembled WGS sequence"/>
</dbReference>
<evidence type="ECO:0000313" key="1">
    <source>
        <dbReference type="EMBL" id="MEY8246479.1"/>
    </source>
</evidence>
<name>A0ABV4CYJ6_9BACT</name>
<protein>
    <submittedName>
        <fullName evidence="1">Uncharacterized protein</fullName>
    </submittedName>
</protein>
<comment type="caution">
    <text evidence="1">The sequence shown here is derived from an EMBL/GenBank/DDBJ whole genome shotgun (WGS) entry which is preliminary data.</text>
</comment>
<sequence length="52" mass="5779">MATVLFVHKGCRQFLSLKPTSIVANPVRVSKWAQFSPYAIAVNQAIAMAFRL</sequence>
<dbReference type="RefSeq" id="WP_369863925.1">
    <property type="nucleotide sequence ID" value="NZ_JBCLPP010000050.1"/>
</dbReference>
<dbReference type="EMBL" id="JBCLPP010000050">
    <property type="protein sequence ID" value="MEY8246479.1"/>
    <property type="molecule type" value="Genomic_DNA"/>
</dbReference>
<accession>A0ABV4CYJ6</accession>